<dbReference type="Proteomes" id="UP000271098">
    <property type="component" value="Unassembled WGS sequence"/>
</dbReference>
<accession>A0A183F101</accession>
<name>A0A183F101_9BILA</name>
<reference evidence="3" key="1">
    <citation type="submission" date="2016-06" db="UniProtKB">
        <authorList>
            <consortium name="WormBaseParasite"/>
        </authorList>
    </citation>
    <scope>IDENTIFICATION</scope>
</reference>
<dbReference type="AlphaFoldDB" id="A0A183F101"/>
<dbReference type="WBParaSite" id="GPUH_0002692201-mRNA-1">
    <property type="protein sequence ID" value="GPUH_0002692201-mRNA-1"/>
    <property type="gene ID" value="GPUH_0002692201"/>
</dbReference>
<gene>
    <name evidence="1" type="ORF">GPUH_LOCUS26892</name>
</gene>
<protein>
    <submittedName>
        <fullName evidence="3">MADS-box domain-containing protein</fullName>
    </submittedName>
</protein>
<evidence type="ECO:0000313" key="1">
    <source>
        <dbReference type="EMBL" id="VDN49630.1"/>
    </source>
</evidence>
<proteinExistence type="predicted"/>
<evidence type="ECO:0000313" key="2">
    <source>
        <dbReference type="Proteomes" id="UP000271098"/>
    </source>
</evidence>
<keyword evidence="2" id="KW-1185">Reference proteome</keyword>
<dbReference type="EMBL" id="UYRT01115352">
    <property type="protein sequence ID" value="VDN49630.1"/>
    <property type="molecule type" value="Genomic_DNA"/>
</dbReference>
<evidence type="ECO:0000313" key="3">
    <source>
        <dbReference type="WBParaSite" id="GPUH_0002692201-mRNA-1"/>
    </source>
</evidence>
<sequence>MVLKSKKQVKGRKLHGGGIKKRRTQRFIVECKNAVEDGIMKVHDFVSIICVKLVAPRNPGTSERGLKINHLEQQM</sequence>
<reference evidence="1 2" key="2">
    <citation type="submission" date="2018-11" db="EMBL/GenBank/DDBJ databases">
        <authorList>
            <consortium name="Pathogen Informatics"/>
        </authorList>
    </citation>
    <scope>NUCLEOTIDE SEQUENCE [LARGE SCALE GENOMIC DNA]</scope>
</reference>
<organism evidence="3">
    <name type="scientific">Gongylonema pulchrum</name>
    <dbReference type="NCBI Taxonomy" id="637853"/>
    <lineage>
        <taxon>Eukaryota</taxon>
        <taxon>Metazoa</taxon>
        <taxon>Ecdysozoa</taxon>
        <taxon>Nematoda</taxon>
        <taxon>Chromadorea</taxon>
        <taxon>Rhabditida</taxon>
        <taxon>Spirurina</taxon>
        <taxon>Spiruromorpha</taxon>
        <taxon>Spiruroidea</taxon>
        <taxon>Gongylonematidae</taxon>
        <taxon>Gongylonema</taxon>
    </lineage>
</organism>